<name>A0A517Z8G6_9PLAN</name>
<accession>A0A517Z8G6</accession>
<evidence type="ECO:0000313" key="2">
    <source>
        <dbReference type="Proteomes" id="UP000320496"/>
    </source>
</evidence>
<keyword evidence="2" id="KW-1185">Reference proteome</keyword>
<dbReference type="Pfam" id="PF06727">
    <property type="entry name" value="DUF1207"/>
    <property type="match status" value="1"/>
</dbReference>
<dbReference type="OrthoDB" id="238106at2"/>
<dbReference type="InterPro" id="IPR009599">
    <property type="entry name" value="DUF1207"/>
</dbReference>
<sequence>MLPALRGYALATVLVLSGATAWGQSGLPDLVSAEAFSTSSLPAATNPLPALTDALADNDSLIDPGRGLILNDQDVVTTAVRGQCPDSDCIWGWRLLPGDVLYSSYLASPIAPRMQSGLLYERDKGWLWELEAGARVGIVRWGSPQGAYPEGWQLDVWGAAVPRLNFEHNMDLDAADFRVGVPLTYRRGPWQAKLEIAHLSSHLGDEFLLRNPGFNRLNYLRDTIAVGGGYFVNPDLRLYSELEVAFNNDGGSEPVHFQFGFDYSPICPWGPAPIYGAPFAAVNVQLREEVDFGGGVNIVAGWQFRSPETGHLFRAGLQYYNGKSYQFSFFDEHEQLFGFAIWYDF</sequence>
<dbReference type="AlphaFoldDB" id="A0A517Z8G6"/>
<protein>
    <recommendedName>
        <fullName evidence="3">DUF1207 domain-containing protein</fullName>
    </recommendedName>
</protein>
<dbReference type="RefSeq" id="WP_145370032.1">
    <property type="nucleotide sequence ID" value="NZ_CP036275.1"/>
</dbReference>
<gene>
    <name evidence="1" type="ORF">Mal4_31120</name>
</gene>
<proteinExistence type="predicted"/>
<dbReference type="EMBL" id="CP036275">
    <property type="protein sequence ID" value="QDU38782.1"/>
    <property type="molecule type" value="Genomic_DNA"/>
</dbReference>
<organism evidence="1 2">
    <name type="scientific">Maioricimonas rarisocia</name>
    <dbReference type="NCBI Taxonomy" id="2528026"/>
    <lineage>
        <taxon>Bacteria</taxon>
        <taxon>Pseudomonadati</taxon>
        <taxon>Planctomycetota</taxon>
        <taxon>Planctomycetia</taxon>
        <taxon>Planctomycetales</taxon>
        <taxon>Planctomycetaceae</taxon>
        <taxon>Maioricimonas</taxon>
    </lineage>
</organism>
<dbReference type="KEGG" id="mri:Mal4_31120"/>
<reference evidence="1 2" key="1">
    <citation type="submission" date="2019-02" db="EMBL/GenBank/DDBJ databases">
        <title>Deep-cultivation of Planctomycetes and their phenomic and genomic characterization uncovers novel biology.</title>
        <authorList>
            <person name="Wiegand S."/>
            <person name="Jogler M."/>
            <person name="Boedeker C."/>
            <person name="Pinto D."/>
            <person name="Vollmers J."/>
            <person name="Rivas-Marin E."/>
            <person name="Kohn T."/>
            <person name="Peeters S.H."/>
            <person name="Heuer A."/>
            <person name="Rast P."/>
            <person name="Oberbeckmann S."/>
            <person name="Bunk B."/>
            <person name="Jeske O."/>
            <person name="Meyerdierks A."/>
            <person name="Storesund J.E."/>
            <person name="Kallscheuer N."/>
            <person name="Luecker S."/>
            <person name="Lage O.M."/>
            <person name="Pohl T."/>
            <person name="Merkel B.J."/>
            <person name="Hornburger P."/>
            <person name="Mueller R.-W."/>
            <person name="Bruemmer F."/>
            <person name="Labrenz M."/>
            <person name="Spormann A.M."/>
            <person name="Op den Camp H."/>
            <person name="Overmann J."/>
            <person name="Amann R."/>
            <person name="Jetten M.S.M."/>
            <person name="Mascher T."/>
            <person name="Medema M.H."/>
            <person name="Devos D.P."/>
            <person name="Kaster A.-K."/>
            <person name="Ovreas L."/>
            <person name="Rohde M."/>
            <person name="Galperin M.Y."/>
            <person name="Jogler C."/>
        </authorList>
    </citation>
    <scope>NUCLEOTIDE SEQUENCE [LARGE SCALE GENOMIC DNA]</scope>
    <source>
        <strain evidence="1 2">Mal4</strain>
    </source>
</reference>
<evidence type="ECO:0000313" key="1">
    <source>
        <dbReference type="EMBL" id="QDU38782.1"/>
    </source>
</evidence>
<dbReference type="Proteomes" id="UP000320496">
    <property type="component" value="Chromosome"/>
</dbReference>
<evidence type="ECO:0008006" key="3">
    <source>
        <dbReference type="Google" id="ProtNLM"/>
    </source>
</evidence>